<comment type="caution">
    <text evidence="3">The sequence shown here is derived from an EMBL/GenBank/DDBJ whole genome shotgun (WGS) entry which is preliminary data.</text>
</comment>
<reference evidence="3" key="1">
    <citation type="journal article" date="2023" name="Mol. Biol. Evol.">
        <title>Third-Generation Sequencing Reveals the Adaptive Role of the Epigenome in Three Deep-Sea Polychaetes.</title>
        <authorList>
            <person name="Perez M."/>
            <person name="Aroh O."/>
            <person name="Sun Y."/>
            <person name="Lan Y."/>
            <person name="Juniper S.K."/>
            <person name="Young C.R."/>
            <person name="Angers B."/>
            <person name="Qian P.Y."/>
        </authorList>
    </citation>
    <scope>NUCLEOTIDE SEQUENCE</scope>
    <source>
        <strain evidence="3">R07B-5</strain>
    </source>
</reference>
<sequence>MCFRYEGPLRQQEVFTQALEVSPASPEFTKLIEWLTTKLASLTGLDDHVCAISDPADTESFLMELSGFLREYGCPYRSLNDVLETRLADRTDRLHLLDYLMTELEAVRMNTANKTSETPAPVTTISPVSDSAEDLKAILIDLSFPKPPEGITAFQLFTKVEKKVNELLGQLPVMSKPLLCTTLSEEQWQSVNFINSALNQEYVCRKTMVLKRLDVTIQSFKWSDKAKHKADHIAKVYQSRRQHLSPHVSIEIASLLAAREDLLEIEKTSSGEGRAKCDINRFKIGEVPDRGGRVTVLDQPPVEMPGFRKRQAGPPQSAGRGGGGRGGGRGRGDRVQGGWGEAKQQFRGDTGWSSNAGTSHQAGNAASGFFGGDQQSGYSGHGGYDDGRPRSGGRGGRRGGRGGRW</sequence>
<keyword evidence="4" id="KW-1185">Reference proteome</keyword>
<comment type="similarity">
    <text evidence="1">Belongs to the FAM98 family.</text>
</comment>
<accession>A0AAD9PA39</accession>
<dbReference type="Pfam" id="PF10239">
    <property type="entry name" value="DUF2465"/>
    <property type="match status" value="1"/>
</dbReference>
<organism evidence="3 4">
    <name type="scientific">Ridgeia piscesae</name>
    <name type="common">Tubeworm</name>
    <dbReference type="NCBI Taxonomy" id="27915"/>
    <lineage>
        <taxon>Eukaryota</taxon>
        <taxon>Metazoa</taxon>
        <taxon>Spiralia</taxon>
        <taxon>Lophotrochozoa</taxon>
        <taxon>Annelida</taxon>
        <taxon>Polychaeta</taxon>
        <taxon>Sedentaria</taxon>
        <taxon>Canalipalpata</taxon>
        <taxon>Sabellida</taxon>
        <taxon>Siboglinidae</taxon>
        <taxon>Ridgeia</taxon>
    </lineage>
</organism>
<feature type="compositionally biased region" description="Basic residues" evidence="2">
    <location>
        <begin position="395"/>
        <end position="405"/>
    </location>
</feature>
<name>A0AAD9PA39_RIDPI</name>
<dbReference type="Proteomes" id="UP001209878">
    <property type="component" value="Unassembled WGS sequence"/>
</dbReference>
<gene>
    <name evidence="3" type="ORF">NP493_66g05022</name>
</gene>
<evidence type="ECO:0000313" key="3">
    <source>
        <dbReference type="EMBL" id="KAK2190860.1"/>
    </source>
</evidence>
<feature type="region of interest" description="Disordered" evidence="2">
    <location>
        <begin position="291"/>
        <end position="405"/>
    </location>
</feature>
<evidence type="ECO:0000256" key="2">
    <source>
        <dbReference type="SAM" id="MobiDB-lite"/>
    </source>
</evidence>
<proteinExistence type="inferred from homology"/>
<evidence type="ECO:0000256" key="1">
    <source>
        <dbReference type="ARBA" id="ARBA00007218"/>
    </source>
</evidence>
<evidence type="ECO:0008006" key="5">
    <source>
        <dbReference type="Google" id="ProtNLM"/>
    </source>
</evidence>
<dbReference type="GO" id="GO:0072669">
    <property type="term" value="C:tRNA-splicing ligase complex"/>
    <property type="evidence" value="ECO:0007669"/>
    <property type="project" value="TreeGrafter"/>
</dbReference>
<feature type="compositionally biased region" description="Gly residues" evidence="2">
    <location>
        <begin position="319"/>
        <end position="340"/>
    </location>
</feature>
<protein>
    <recommendedName>
        <fullName evidence="5">Protein FAM98A</fullName>
    </recommendedName>
</protein>
<feature type="compositionally biased region" description="Polar residues" evidence="2">
    <location>
        <begin position="351"/>
        <end position="364"/>
    </location>
</feature>
<dbReference type="InterPro" id="IPR018797">
    <property type="entry name" value="FAM98"/>
</dbReference>
<dbReference type="AlphaFoldDB" id="A0AAD9PA39"/>
<dbReference type="PANTHER" id="PTHR31353:SF1">
    <property type="entry name" value="PROTEIN FAM98B"/>
    <property type="match status" value="1"/>
</dbReference>
<evidence type="ECO:0000313" key="4">
    <source>
        <dbReference type="Proteomes" id="UP001209878"/>
    </source>
</evidence>
<dbReference type="EMBL" id="JAODUO010000066">
    <property type="protein sequence ID" value="KAK2190860.1"/>
    <property type="molecule type" value="Genomic_DNA"/>
</dbReference>
<dbReference type="PANTHER" id="PTHR31353">
    <property type="entry name" value="FAM98"/>
    <property type="match status" value="1"/>
</dbReference>